<dbReference type="Gene3D" id="3.30.300.20">
    <property type="match status" value="1"/>
</dbReference>
<dbReference type="InterPro" id="IPR036102">
    <property type="entry name" value="OsmC/Ohrsf"/>
</dbReference>
<evidence type="ECO:0000313" key="2">
    <source>
        <dbReference type="Proteomes" id="UP000183077"/>
    </source>
</evidence>
<protein>
    <submittedName>
        <fullName evidence="1">OsmC-like protein</fullName>
    </submittedName>
</protein>
<gene>
    <name evidence="1" type="ORF">SAMN04488018_101253</name>
</gene>
<dbReference type="AlphaFoldDB" id="A0A1H6R4Z1"/>
<name>A0A1H6R4Z1_9FLAO</name>
<dbReference type="EMBL" id="FNYS01000001">
    <property type="protein sequence ID" value="SEI50881.1"/>
    <property type="molecule type" value="Genomic_DNA"/>
</dbReference>
<proteinExistence type="predicted"/>
<dbReference type="InterPro" id="IPR015946">
    <property type="entry name" value="KH_dom-like_a/b"/>
</dbReference>
<accession>A0A1H6R4Z1</accession>
<organism evidence="1 2">
    <name type="scientific">Myroides marinus</name>
    <dbReference type="NCBI Taxonomy" id="703342"/>
    <lineage>
        <taxon>Bacteria</taxon>
        <taxon>Pseudomonadati</taxon>
        <taxon>Bacteroidota</taxon>
        <taxon>Flavobacteriia</taxon>
        <taxon>Flavobacteriales</taxon>
        <taxon>Flavobacteriaceae</taxon>
        <taxon>Myroides</taxon>
    </lineage>
</organism>
<dbReference type="SUPFAM" id="SSF82784">
    <property type="entry name" value="OsmC-like"/>
    <property type="match status" value="1"/>
</dbReference>
<sequence length="169" mass="18871">MVYTTKRTFFYGLIYNTYKKMESKVLKVLGFSVREQQFAVKTANYSFTVKDGRELVRDVNADSAELLLAKLAGSIHAVGKLIGNTLGLNLKSIQIEVSGVIKGEGFEKDNLDHFNRVDVVVKPTSEASIVLLKEWLDAVKSACPMFANFKEKTPTIVTLVKEYDEVKVA</sequence>
<evidence type="ECO:0000313" key="1">
    <source>
        <dbReference type="EMBL" id="SEI50881.1"/>
    </source>
</evidence>
<reference evidence="1 2" key="1">
    <citation type="submission" date="2016-10" db="EMBL/GenBank/DDBJ databases">
        <authorList>
            <person name="de Groot N.N."/>
        </authorList>
    </citation>
    <scope>NUCLEOTIDE SEQUENCE [LARGE SCALE GENOMIC DNA]</scope>
    <source>
        <strain evidence="1 2">DSM 23048</strain>
    </source>
</reference>
<dbReference type="Proteomes" id="UP000183077">
    <property type="component" value="Unassembled WGS sequence"/>
</dbReference>